<keyword evidence="3" id="KW-1185">Reference proteome</keyword>
<reference evidence="2 3" key="1">
    <citation type="journal article" date="2009" name="PLoS Genet.">
        <title>Genomic analysis of the basal lineage fungus Rhizopus oryzae reveals a whole-genome duplication.</title>
        <authorList>
            <person name="Ma L.-J."/>
            <person name="Ibrahim A.S."/>
            <person name="Skory C."/>
            <person name="Grabherr M.G."/>
            <person name="Burger G."/>
            <person name="Butler M."/>
            <person name="Elias M."/>
            <person name="Idnurm A."/>
            <person name="Lang B.F."/>
            <person name="Sone T."/>
            <person name="Abe A."/>
            <person name="Calvo S.E."/>
            <person name="Corrochano L.M."/>
            <person name="Engels R."/>
            <person name="Fu J."/>
            <person name="Hansberg W."/>
            <person name="Kim J.-M."/>
            <person name="Kodira C.D."/>
            <person name="Koehrsen M.J."/>
            <person name="Liu B."/>
            <person name="Miranda-Saavedra D."/>
            <person name="O'Leary S."/>
            <person name="Ortiz-Castellanos L."/>
            <person name="Poulter R."/>
            <person name="Rodriguez-Romero J."/>
            <person name="Ruiz-Herrera J."/>
            <person name="Shen Y.-Q."/>
            <person name="Zeng Q."/>
            <person name="Galagan J."/>
            <person name="Birren B.W."/>
            <person name="Cuomo C.A."/>
            <person name="Wickes B.L."/>
        </authorList>
    </citation>
    <scope>NUCLEOTIDE SEQUENCE [LARGE SCALE GENOMIC DNA]</scope>
    <source>
        <strain evidence="3">RA 99-880 / ATCC MYA-4621 / FGSC 9543 / NRRL 43880</strain>
    </source>
</reference>
<evidence type="ECO:0000313" key="3">
    <source>
        <dbReference type="Proteomes" id="UP000009138"/>
    </source>
</evidence>
<dbReference type="AlphaFoldDB" id="I1CHW1"/>
<dbReference type="Proteomes" id="UP000009138">
    <property type="component" value="Unassembled WGS sequence"/>
</dbReference>
<dbReference type="EMBL" id="CH476742">
    <property type="protein sequence ID" value="EIE88041.1"/>
    <property type="molecule type" value="Genomic_DNA"/>
</dbReference>
<protein>
    <submittedName>
        <fullName evidence="2">Uncharacterized protein</fullName>
    </submittedName>
</protein>
<dbReference type="InParanoid" id="I1CHW1"/>
<dbReference type="RefSeq" id="XP_067523437.1">
    <property type="nucleotide sequence ID" value="XM_067667336.1"/>
</dbReference>
<gene>
    <name evidence="2" type="ORF">RO3G_12752</name>
</gene>
<dbReference type="VEuPathDB" id="FungiDB:RO3G_12752"/>
<proteinExistence type="predicted"/>
<name>I1CHW1_RHIO9</name>
<accession>I1CHW1</accession>
<dbReference type="OrthoDB" id="2276048at2759"/>
<feature type="region of interest" description="Disordered" evidence="1">
    <location>
        <begin position="73"/>
        <end position="99"/>
    </location>
</feature>
<sequence length="214" mass="25010">MGILLNTSLFIVKYPPVSKWDFESLKNMEHCYSNSSRNKNHKSETNYYNYGSVGFQGEINGTISINPSKRALEETEEDRAELSKTHQNCHSDTTDESFKVTGPSSNYGELFKQRRYILELNEFDDISLKSKVSVHSKDNELSLDERLLLSSINYYDNCPVELLLQPCAFSDQTYTEIRKWRQSRVTKTEYFPSHLAPNDPPTEKDIFREIWEYF</sequence>
<evidence type="ECO:0000256" key="1">
    <source>
        <dbReference type="SAM" id="MobiDB-lite"/>
    </source>
</evidence>
<organism evidence="2 3">
    <name type="scientific">Rhizopus delemar (strain RA 99-880 / ATCC MYA-4621 / FGSC 9543 / NRRL 43880)</name>
    <name type="common">Mucormycosis agent</name>
    <name type="synonym">Rhizopus arrhizus var. delemar</name>
    <dbReference type="NCBI Taxonomy" id="246409"/>
    <lineage>
        <taxon>Eukaryota</taxon>
        <taxon>Fungi</taxon>
        <taxon>Fungi incertae sedis</taxon>
        <taxon>Mucoromycota</taxon>
        <taxon>Mucoromycotina</taxon>
        <taxon>Mucoromycetes</taxon>
        <taxon>Mucorales</taxon>
        <taxon>Mucorineae</taxon>
        <taxon>Rhizopodaceae</taxon>
        <taxon>Rhizopus</taxon>
    </lineage>
</organism>
<dbReference type="eggNOG" id="ENOG502TA9D">
    <property type="taxonomic scope" value="Eukaryota"/>
</dbReference>
<evidence type="ECO:0000313" key="2">
    <source>
        <dbReference type="EMBL" id="EIE88041.1"/>
    </source>
</evidence>
<dbReference type="GeneID" id="93619717"/>